<keyword evidence="3" id="KW-1185">Reference proteome</keyword>
<feature type="transmembrane region" description="Helical" evidence="1">
    <location>
        <begin position="49"/>
        <end position="68"/>
    </location>
</feature>
<sequence length="69" mass="7216">MVLDLLLDLAAAVSDRPDGRTRLQQVCSYLGLLGLLFGAWIAVSSEPAVGFGLAVAGSGLWLYGAYVCD</sequence>
<proteinExistence type="predicted"/>
<dbReference type="KEGG" id="hsal:JMJ58_05600"/>
<evidence type="ECO:0000256" key="1">
    <source>
        <dbReference type="SAM" id="Phobius"/>
    </source>
</evidence>
<dbReference type="Proteomes" id="UP000637819">
    <property type="component" value="Chromosome"/>
</dbReference>
<keyword evidence="1" id="KW-1133">Transmembrane helix</keyword>
<accession>A0A8T8E3C7</accession>
<keyword evidence="1" id="KW-0472">Membrane</keyword>
<dbReference type="EMBL" id="CP069188">
    <property type="protein sequence ID" value="QRV16364.1"/>
    <property type="molecule type" value="Genomic_DNA"/>
</dbReference>
<dbReference type="RefSeq" id="WP_204748665.1">
    <property type="nucleotide sequence ID" value="NZ_CP069188.1"/>
</dbReference>
<dbReference type="GeneID" id="62874578"/>
<dbReference type="AlphaFoldDB" id="A0A8T8E3C7"/>
<organism evidence="2 3">
    <name type="scientific">Haloterrigena salifodinae</name>
    <dbReference type="NCBI Taxonomy" id="2675099"/>
    <lineage>
        <taxon>Archaea</taxon>
        <taxon>Methanobacteriati</taxon>
        <taxon>Methanobacteriota</taxon>
        <taxon>Stenosarchaea group</taxon>
        <taxon>Halobacteria</taxon>
        <taxon>Halobacteriales</taxon>
        <taxon>Natrialbaceae</taxon>
        <taxon>Haloterrigena</taxon>
    </lineage>
</organism>
<evidence type="ECO:0000313" key="2">
    <source>
        <dbReference type="EMBL" id="QRV16364.1"/>
    </source>
</evidence>
<protein>
    <submittedName>
        <fullName evidence="2">Uncharacterized protein</fullName>
    </submittedName>
</protein>
<keyword evidence="1" id="KW-0812">Transmembrane</keyword>
<evidence type="ECO:0000313" key="3">
    <source>
        <dbReference type="Proteomes" id="UP000637819"/>
    </source>
</evidence>
<name>A0A8T8E3C7_9EURY</name>
<feature type="transmembrane region" description="Helical" evidence="1">
    <location>
        <begin position="26"/>
        <end position="43"/>
    </location>
</feature>
<reference evidence="2 3" key="1">
    <citation type="submission" date="2021-01" db="EMBL/GenBank/DDBJ databases">
        <title>Genome Sequence and Methylation Pattern of Haloterrigena salifodinae BOL5-1, An Extremely Halophilic Archaeon from a Bolivian Salt Mine.</title>
        <authorList>
            <person name="DasSarma P."/>
            <person name="Anton B.P."/>
            <person name="DasSarma S.L."/>
            <person name="von Ehrenheim H.A.L."/>
            <person name="Martinez F.L."/>
            <person name="Guzman D."/>
            <person name="Roberts R.J."/>
            <person name="DasSarma S."/>
        </authorList>
    </citation>
    <scope>NUCLEOTIDE SEQUENCE [LARGE SCALE GENOMIC DNA]</scope>
    <source>
        <strain evidence="2 3">BOL5-1</strain>
    </source>
</reference>
<dbReference type="OrthoDB" id="383099at2157"/>
<gene>
    <name evidence="2" type="ORF">JMJ58_05600</name>
</gene>